<feature type="transmembrane region" description="Helical" evidence="7">
    <location>
        <begin position="389"/>
        <end position="409"/>
    </location>
</feature>
<protein>
    <recommendedName>
        <fullName evidence="8">Alpha 1,4-glycosyltransferase domain-containing protein</fullName>
    </recommendedName>
</protein>
<dbReference type="EMBL" id="CAJNOJ010000015">
    <property type="protein sequence ID" value="CAF0813125.1"/>
    <property type="molecule type" value="Genomic_DNA"/>
</dbReference>
<evidence type="ECO:0000313" key="9">
    <source>
        <dbReference type="EMBL" id="CAF0813125.1"/>
    </source>
</evidence>
<dbReference type="SUPFAM" id="SSF53448">
    <property type="entry name" value="Nucleotide-diphospho-sugar transferases"/>
    <property type="match status" value="1"/>
</dbReference>
<keyword evidence="3" id="KW-0328">Glycosyltransferase</keyword>
<gene>
    <name evidence="9" type="ORF">EDS130_LOCUS5456</name>
</gene>
<dbReference type="InterPro" id="IPR029044">
    <property type="entry name" value="Nucleotide-diphossugar_trans"/>
</dbReference>
<proteinExistence type="inferred from homology"/>
<dbReference type="GO" id="GO:0000139">
    <property type="term" value="C:Golgi membrane"/>
    <property type="evidence" value="ECO:0007669"/>
    <property type="project" value="UniProtKB-SubCell"/>
</dbReference>
<comment type="subcellular location">
    <subcellularLocation>
        <location evidence="1">Golgi apparatus membrane</location>
        <topology evidence="1">Single-pass type II membrane protein</topology>
    </subcellularLocation>
</comment>
<organism evidence="9 10">
    <name type="scientific">Adineta ricciae</name>
    <name type="common">Rotifer</name>
    <dbReference type="NCBI Taxonomy" id="249248"/>
    <lineage>
        <taxon>Eukaryota</taxon>
        <taxon>Metazoa</taxon>
        <taxon>Spiralia</taxon>
        <taxon>Gnathifera</taxon>
        <taxon>Rotifera</taxon>
        <taxon>Eurotatoria</taxon>
        <taxon>Bdelloidea</taxon>
        <taxon>Adinetida</taxon>
        <taxon>Adinetidae</taxon>
        <taxon>Adineta</taxon>
    </lineage>
</organism>
<evidence type="ECO:0000256" key="1">
    <source>
        <dbReference type="ARBA" id="ARBA00004323"/>
    </source>
</evidence>
<feature type="transmembrane region" description="Helical" evidence="7">
    <location>
        <begin position="25"/>
        <end position="42"/>
    </location>
</feature>
<keyword evidence="5" id="KW-0333">Golgi apparatus</keyword>
<keyword evidence="7" id="KW-0812">Transmembrane</keyword>
<dbReference type="InterPro" id="IPR007652">
    <property type="entry name" value="A1-4-GlycosylTfrase_dom"/>
</dbReference>
<dbReference type="PANTHER" id="PTHR12042:SF21">
    <property type="entry name" value="ALPHA1,4-GALACTOSYLTRANSFERASE 1-RELATED"/>
    <property type="match status" value="1"/>
</dbReference>
<keyword evidence="7" id="KW-1133">Transmembrane helix</keyword>
<dbReference type="Pfam" id="PF04572">
    <property type="entry name" value="Gb3_synth"/>
    <property type="match status" value="1"/>
</dbReference>
<keyword evidence="6 7" id="KW-0472">Membrane</keyword>
<evidence type="ECO:0000256" key="7">
    <source>
        <dbReference type="SAM" id="Phobius"/>
    </source>
</evidence>
<dbReference type="Pfam" id="PF04488">
    <property type="entry name" value="Gly_transf_sug"/>
    <property type="match status" value="1"/>
</dbReference>
<accession>A0A813TII9</accession>
<dbReference type="InterPro" id="IPR051981">
    <property type="entry name" value="Glycosyltransf_32"/>
</dbReference>
<comment type="caution">
    <text evidence="9">The sequence shown here is derived from an EMBL/GenBank/DDBJ whole genome shotgun (WGS) entry which is preliminary data.</text>
</comment>
<keyword evidence="4" id="KW-0808">Transferase</keyword>
<evidence type="ECO:0000259" key="8">
    <source>
        <dbReference type="Pfam" id="PF04572"/>
    </source>
</evidence>
<comment type="similarity">
    <text evidence="2">Belongs to the glycosyltransferase 32 family.</text>
</comment>
<reference evidence="9" key="1">
    <citation type="submission" date="2021-02" db="EMBL/GenBank/DDBJ databases">
        <authorList>
            <person name="Nowell W R."/>
        </authorList>
    </citation>
    <scope>NUCLEOTIDE SEQUENCE</scope>
</reference>
<dbReference type="Gene3D" id="3.90.550.20">
    <property type="match status" value="1"/>
</dbReference>
<dbReference type="AlphaFoldDB" id="A0A813TII9"/>
<dbReference type="GO" id="GO:0006688">
    <property type="term" value="P:glycosphingolipid biosynthetic process"/>
    <property type="evidence" value="ECO:0007669"/>
    <property type="project" value="TreeGrafter"/>
</dbReference>
<dbReference type="PANTHER" id="PTHR12042">
    <property type="entry name" value="LACTOSYLCERAMIDE 4-ALPHA-GALACTOSYLTRANSFERASE ALPHA- 1,4-GALACTOSYLTRANSFERASE"/>
    <property type="match status" value="1"/>
</dbReference>
<sequence length="426" mass="49799">MNTNFFVPNQQITMFVLRLKTINSLRWPLIFMIVFLIIYISITQLSRASLYGIFNVFTVDFSDATNSHIQVDENHLLLEDLSQREFELINSRPKIFFVQTSENDDLLSRHACSIESAARLHLTSLVFVFMRSKTVHLKKGSFNHLRSYTNIRFVHFNEYDIYSGTTLARLNQTKRIPFIRYFAISHMSDFIRTALLYKYGGIYFDLDVIPLKSFQSFANTVALESSDGVNVAVLTFEKQHLLLDIQMDIQIMFVNQQFNSLCWNCVGPLAISDALKRICDDNILHVHSKDKCHDIDIQPSFVFYPITYHQIPQFFRRTESTNGIEDLIRNSSIYSVHYFHHMTMNLPIEHLSPFARIAQVYCPHAYEHLVDYHEFEFKQSNPAFQRFRLHLLFCLCVILLLAGGFLSHFTSIRVVMLSLRHKISYA</sequence>
<evidence type="ECO:0000256" key="3">
    <source>
        <dbReference type="ARBA" id="ARBA00022676"/>
    </source>
</evidence>
<dbReference type="InterPro" id="IPR007577">
    <property type="entry name" value="GlycoTrfase_DXD_sugar-bd_CS"/>
</dbReference>
<evidence type="ECO:0000256" key="2">
    <source>
        <dbReference type="ARBA" id="ARBA00009003"/>
    </source>
</evidence>
<dbReference type="OrthoDB" id="409543at2759"/>
<dbReference type="Proteomes" id="UP000663852">
    <property type="component" value="Unassembled WGS sequence"/>
</dbReference>
<evidence type="ECO:0000256" key="5">
    <source>
        <dbReference type="ARBA" id="ARBA00023034"/>
    </source>
</evidence>
<evidence type="ECO:0000256" key="6">
    <source>
        <dbReference type="ARBA" id="ARBA00023136"/>
    </source>
</evidence>
<feature type="domain" description="Alpha 1,4-glycosyltransferase" evidence="8">
    <location>
        <begin position="254"/>
        <end position="368"/>
    </location>
</feature>
<evidence type="ECO:0000256" key="4">
    <source>
        <dbReference type="ARBA" id="ARBA00022679"/>
    </source>
</evidence>
<evidence type="ECO:0000313" key="10">
    <source>
        <dbReference type="Proteomes" id="UP000663852"/>
    </source>
</evidence>
<dbReference type="GO" id="GO:0016758">
    <property type="term" value="F:hexosyltransferase activity"/>
    <property type="evidence" value="ECO:0007669"/>
    <property type="project" value="TreeGrafter"/>
</dbReference>
<name>A0A813TII9_ADIRI</name>